<evidence type="ECO:0000313" key="2">
    <source>
        <dbReference type="Proteomes" id="UP000023152"/>
    </source>
</evidence>
<evidence type="ECO:0000313" key="1">
    <source>
        <dbReference type="EMBL" id="ETO04231.1"/>
    </source>
</evidence>
<gene>
    <name evidence="1" type="ORF">RFI_33168</name>
</gene>
<reference evidence="1 2" key="1">
    <citation type="journal article" date="2013" name="Curr. Biol.">
        <title>The Genome of the Foraminiferan Reticulomyxa filosa.</title>
        <authorList>
            <person name="Glockner G."/>
            <person name="Hulsmann N."/>
            <person name="Schleicher M."/>
            <person name="Noegel A.A."/>
            <person name="Eichinger L."/>
            <person name="Gallinger C."/>
            <person name="Pawlowski J."/>
            <person name="Sierra R."/>
            <person name="Euteneuer U."/>
            <person name="Pillet L."/>
            <person name="Moustafa A."/>
            <person name="Platzer M."/>
            <person name="Groth M."/>
            <person name="Szafranski K."/>
            <person name="Schliwa M."/>
        </authorList>
    </citation>
    <scope>NUCLEOTIDE SEQUENCE [LARGE SCALE GENOMIC DNA]</scope>
</reference>
<dbReference type="InterPro" id="IPR015915">
    <property type="entry name" value="Kelch-typ_b-propeller"/>
</dbReference>
<dbReference type="Proteomes" id="UP000023152">
    <property type="component" value="Unassembled WGS sequence"/>
</dbReference>
<organism evidence="1 2">
    <name type="scientific">Reticulomyxa filosa</name>
    <dbReference type="NCBI Taxonomy" id="46433"/>
    <lineage>
        <taxon>Eukaryota</taxon>
        <taxon>Sar</taxon>
        <taxon>Rhizaria</taxon>
        <taxon>Retaria</taxon>
        <taxon>Foraminifera</taxon>
        <taxon>Monothalamids</taxon>
        <taxon>Reticulomyxidae</taxon>
        <taxon>Reticulomyxa</taxon>
    </lineage>
</organism>
<dbReference type="SUPFAM" id="SSF50965">
    <property type="entry name" value="Galactose oxidase, central domain"/>
    <property type="match status" value="1"/>
</dbReference>
<dbReference type="EMBL" id="ASPP01029661">
    <property type="protein sequence ID" value="ETO04231.1"/>
    <property type="molecule type" value="Genomic_DNA"/>
</dbReference>
<sequence length="417" mass="49089">MSDQAFQALKELPNPLKQPQCVLHKYELIICGGWNKRACYSYHTIKNKYKFICEYPRRVKLWGHCVVKLVDNNNNNNKESNQLTLLSFGSDWKGKGKHTLVMKYVSVWSNISNKLNELNNCNQWVPFTDNNNQRIIIGRNEDDYQGVRAVIGGSNNNLLFITYLDNNISVFDLNTFQFIKHDTLPTNNFIQFHCFVSNSENRQGQEMTKANEEKNKLNYKMILFYRRKGLSIEYNEENSIFQFDKLTACDDIAPFYHYAYVRVNDFILFFGGWISGDVSKSVYKYSIQENKWMTFQDTLPTPLYNCAAILSEDDGHIHVIGGNNDKYITLSTHIKTKVRVWDYSQLSKNEIKCIIQYWIRTSEIKLGWIYDFEKIIFNYNGLKIETFQNNFINVNFFFTFVAILIKDKMYISSKKHD</sequence>
<proteinExistence type="predicted"/>
<keyword evidence="2" id="KW-1185">Reference proteome</keyword>
<name>X6LS62_RETFI</name>
<comment type="caution">
    <text evidence="1">The sequence shown here is derived from an EMBL/GenBank/DDBJ whole genome shotgun (WGS) entry which is preliminary data.</text>
</comment>
<dbReference type="InterPro" id="IPR011043">
    <property type="entry name" value="Gal_Oxase/kelch_b-propeller"/>
</dbReference>
<protein>
    <recommendedName>
        <fullName evidence="3">Kelch motif family protein</fullName>
    </recommendedName>
</protein>
<dbReference type="AlphaFoldDB" id="X6LS62"/>
<evidence type="ECO:0008006" key="3">
    <source>
        <dbReference type="Google" id="ProtNLM"/>
    </source>
</evidence>
<accession>X6LS62</accession>
<dbReference type="Gene3D" id="2.120.10.80">
    <property type="entry name" value="Kelch-type beta propeller"/>
    <property type="match status" value="2"/>
</dbReference>